<feature type="signal peptide" evidence="6">
    <location>
        <begin position="1"/>
        <end position="31"/>
    </location>
</feature>
<feature type="chain" id="PRO_5036072838" evidence="6">
    <location>
        <begin position="32"/>
        <end position="1096"/>
    </location>
</feature>
<dbReference type="GO" id="GO:0031297">
    <property type="term" value="P:replication fork processing"/>
    <property type="evidence" value="ECO:0007669"/>
    <property type="project" value="TreeGrafter"/>
</dbReference>
<feature type="compositionally biased region" description="Low complexity" evidence="5">
    <location>
        <begin position="667"/>
        <end position="681"/>
    </location>
</feature>
<evidence type="ECO:0000256" key="4">
    <source>
        <dbReference type="ARBA" id="ARBA00022840"/>
    </source>
</evidence>
<reference evidence="9 11" key="1">
    <citation type="submission" date="2016-10" db="EMBL/GenBank/DDBJ databases">
        <authorList>
            <person name="Cai Z."/>
        </authorList>
    </citation>
    <scope>NUCLEOTIDE SEQUENCE [LARGE SCALE GENOMIC DNA]</scope>
</reference>
<organism evidence="9 11">
    <name type="scientific">Tetradesmus obliquus</name>
    <name type="common">Green alga</name>
    <name type="synonym">Acutodesmus obliquus</name>
    <dbReference type="NCBI Taxonomy" id="3088"/>
    <lineage>
        <taxon>Eukaryota</taxon>
        <taxon>Viridiplantae</taxon>
        <taxon>Chlorophyta</taxon>
        <taxon>core chlorophytes</taxon>
        <taxon>Chlorophyceae</taxon>
        <taxon>CS clade</taxon>
        <taxon>Sphaeropleales</taxon>
        <taxon>Scenedesmaceae</taxon>
        <taxon>Tetradesmus</taxon>
    </lineage>
</organism>
<dbReference type="Gene3D" id="3.40.50.300">
    <property type="entry name" value="P-loop containing nucleotide triphosphate hydrolases"/>
    <property type="match status" value="2"/>
</dbReference>
<keyword evidence="3" id="KW-0347">Helicase</keyword>
<feature type="compositionally biased region" description="Low complexity" evidence="5">
    <location>
        <begin position="50"/>
        <end position="76"/>
    </location>
</feature>
<dbReference type="PANTHER" id="PTHR11070:SF30">
    <property type="entry name" value="F-BOX DNA HELICASE 1"/>
    <property type="match status" value="1"/>
</dbReference>
<evidence type="ECO:0000259" key="7">
    <source>
        <dbReference type="Pfam" id="PF00580"/>
    </source>
</evidence>
<dbReference type="PANTHER" id="PTHR11070">
    <property type="entry name" value="UVRD / RECB / PCRA DNA HELICASE FAMILY MEMBER"/>
    <property type="match status" value="1"/>
</dbReference>
<feature type="compositionally biased region" description="Low complexity" evidence="5">
    <location>
        <begin position="720"/>
        <end position="730"/>
    </location>
</feature>
<dbReference type="GO" id="GO:0005524">
    <property type="term" value="F:ATP binding"/>
    <property type="evidence" value="ECO:0007669"/>
    <property type="project" value="UniProtKB-KW"/>
</dbReference>
<dbReference type="GO" id="GO:0016787">
    <property type="term" value="F:hydrolase activity"/>
    <property type="evidence" value="ECO:0007669"/>
    <property type="project" value="UniProtKB-KW"/>
</dbReference>
<dbReference type="Proteomes" id="UP000256970">
    <property type="component" value="Unassembled WGS sequence"/>
</dbReference>
<keyword evidence="4" id="KW-0067">ATP-binding</keyword>
<feature type="compositionally biased region" description="Low complexity" evidence="5">
    <location>
        <begin position="97"/>
        <end position="124"/>
    </location>
</feature>
<dbReference type="SUPFAM" id="SSF52540">
    <property type="entry name" value="P-loop containing nucleoside triphosphate hydrolases"/>
    <property type="match status" value="2"/>
</dbReference>
<dbReference type="InterPro" id="IPR000212">
    <property type="entry name" value="DNA_helicase_UvrD/REP"/>
</dbReference>
<evidence type="ECO:0000256" key="1">
    <source>
        <dbReference type="ARBA" id="ARBA00022741"/>
    </source>
</evidence>
<dbReference type="EMBL" id="FNXT01000348">
    <property type="protein sequence ID" value="SZX63852.1"/>
    <property type="molecule type" value="Genomic_DNA"/>
</dbReference>
<evidence type="ECO:0000259" key="8">
    <source>
        <dbReference type="Pfam" id="PF13538"/>
    </source>
</evidence>
<feature type="region of interest" description="Disordered" evidence="5">
    <location>
        <begin position="713"/>
        <end position="771"/>
    </location>
</feature>
<dbReference type="InterPro" id="IPR027785">
    <property type="entry name" value="UvrD-like_helicase_C"/>
</dbReference>
<evidence type="ECO:0000313" key="11">
    <source>
        <dbReference type="Proteomes" id="UP000256970"/>
    </source>
</evidence>
<dbReference type="AlphaFoldDB" id="A0A383VGI4"/>
<evidence type="ECO:0000256" key="3">
    <source>
        <dbReference type="ARBA" id="ARBA00022806"/>
    </source>
</evidence>
<accession>A0A383VGI4</accession>
<dbReference type="EMBL" id="FNXT01001351">
    <property type="protein sequence ID" value="SZX79089.1"/>
    <property type="molecule type" value="Genomic_DNA"/>
</dbReference>
<evidence type="ECO:0000313" key="9">
    <source>
        <dbReference type="EMBL" id="SZX63852.1"/>
    </source>
</evidence>
<evidence type="ECO:0000313" key="10">
    <source>
        <dbReference type="EMBL" id="SZX79089.1"/>
    </source>
</evidence>
<proteinExistence type="predicted"/>
<keyword evidence="6" id="KW-0732">Signal</keyword>
<dbReference type="GO" id="GO:0000724">
    <property type="term" value="P:double-strand break repair via homologous recombination"/>
    <property type="evidence" value="ECO:0007669"/>
    <property type="project" value="TreeGrafter"/>
</dbReference>
<dbReference type="GO" id="GO:0003677">
    <property type="term" value="F:DNA binding"/>
    <property type="evidence" value="ECO:0007669"/>
    <property type="project" value="InterPro"/>
</dbReference>
<dbReference type="Pfam" id="PF00580">
    <property type="entry name" value="UvrD-helicase"/>
    <property type="match status" value="1"/>
</dbReference>
<dbReference type="InterPro" id="IPR014016">
    <property type="entry name" value="UvrD-like_ATP-bd"/>
</dbReference>
<evidence type="ECO:0000256" key="5">
    <source>
        <dbReference type="SAM" id="MobiDB-lite"/>
    </source>
</evidence>
<dbReference type="STRING" id="3088.A0A383VGI4"/>
<evidence type="ECO:0000256" key="2">
    <source>
        <dbReference type="ARBA" id="ARBA00022801"/>
    </source>
</evidence>
<protein>
    <submittedName>
        <fullName evidence="9">Uncharacterized protein</fullName>
    </submittedName>
</protein>
<keyword evidence="11" id="KW-1185">Reference proteome</keyword>
<sequence>MVKGAGCPAAARGFWGTLLLGLLSSTTSAAAAGGGARLAQQLLKLAAQAASSSSSSNADESSGSRPNSRSKSSSIRVLWRQIPVPAPDTTPWEEATDPAAAAGGSSTPADGSDSAAAADGGSSSHWLPQGCESSAVCLHYHVRQFLSALLVLLRLAPLRRNGLQEAAALQELHYSVLQELLLQEAQEADAAAAALSGMPGQPNSSQLAAAAGLPAGARPTMEQLKVVHAVAAAPGANNDLHQCLAGTAKPTTLKLLMHANPESVFLYTAFNKVVVEDARSSAPRHVDCKTTHQLAAPKREEMKARPRGWQLWNGGLMVDEIWDALKQLPYYQQRLAAGSKGPPRQVAAAVKEALDKFVTSADRRLGRQHLPKALDPLSDPPDYVEVAQQMWQAIMDSSCRPLKFSHNTYLKQFSDSLVDNQGILRNWRSQRYQIILIDEAQDVNPVTLQMLLSQPCLRVLVGDRHQHIYSFNHCANALEGAAAAAAAAGRPSRVRSYSLSSSFRLGPAVAAVANKLLWQLGERKRPLVGVGWQHAAVYRQVKPDHAQQGTAAAAAAAGQAEGAEGAEAGAEEAYFEQVQLLPQQTTTDHTPAQLESLSLRVDTKDGPKQLHLALPPVDPQTGKRKPLWYVTRYNKAWVEAAAALVLPDRQLAGLGSPASATPGSRLAGTPGTGARNNGGRAAALDEADGSLRRNLFGVPVVAAAAAAARVLEQDREEAEQQQQQQQQQQQGVLHGSHFSSQGSNNALLGSPGYSRAGSQLSTPQQQQQQQQQQQYVVPKLFLTAVDGHSGRVEFLENVLGIYRLKYQGMRFRQYSSWDDLEKAAERREDADLLGAIGLVRKYKQATQQLVDAIKDAHRCASRPKPQSLLRHLPQGPEFEQPQVRCKADADFILGTCHKALSVLRKADADFILGTCHKAKGCEEDYVQLADDFTPIQAGRQPVEVDECNLLYVAATRAKLALVLNPDLQQLLLAGSHRPVLLQAAGDAARGEAVEESQAAAQHCSCCEQRMDRPAGIATSSTSSAAQGVPIALVPQQLRLQMPVLFEAEQAEPGLAAGVMQQVQQLEQQWQAMQQQQEKPICAGCVKSSTIWGQLCC</sequence>
<keyword evidence="2" id="KW-0378">Hydrolase</keyword>
<evidence type="ECO:0000256" key="6">
    <source>
        <dbReference type="SAM" id="SignalP"/>
    </source>
</evidence>
<dbReference type="GO" id="GO:0043138">
    <property type="term" value="F:3'-5' DNA helicase activity"/>
    <property type="evidence" value="ECO:0007669"/>
    <property type="project" value="TreeGrafter"/>
</dbReference>
<gene>
    <name evidence="10" type="ORF">BQ4739_LOCUS19378</name>
    <name evidence="9" type="ORF">BQ4739_LOCUS4392</name>
</gene>
<name>A0A383VGI4_TETOB</name>
<feature type="domain" description="UvrD-like helicase C-terminal" evidence="8">
    <location>
        <begin position="913"/>
        <end position="963"/>
    </location>
</feature>
<dbReference type="Pfam" id="PF13538">
    <property type="entry name" value="UvrD_C_2"/>
    <property type="match status" value="1"/>
</dbReference>
<feature type="domain" description="UvrD-like helicase ATP-binding" evidence="7">
    <location>
        <begin position="386"/>
        <end position="473"/>
    </location>
</feature>
<feature type="region of interest" description="Disordered" evidence="5">
    <location>
        <begin position="655"/>
        <end position="681"/>
    </location>
</feature>
<keyword evidence="1" id="KW-0547">Nucleotide-binding</keyword>
<dbReference type="GO" id="GO:0005634">
    <property type="term" value="C:nucleus"/>
    <property type="evidence" value="ECO:0007669"/>
    <property type="project" value="TreeGrafter"/>
</dbReference>
<feature type="compositionally biased region" description="Polar residues" evidence="5">
    <location>
        <begin position="737"/>
        <end position="747"/>
    </location>
</feature>
<dbReference type="InterPro" id="IPR027417">
    <property type="entry name" value="P-loop_NTPase"/>
</dbReference>
<feature type="region of interest" description="Disordered" evidence="5">
    <location>
        <begin position="50"/>
        <end position="124"/>
    </location>
</feature>